<dbReference type="PANTHER" id="PTHR43798">
    <property type="entry name" value="MONOACYLGLYCEROL LIPASE"/>
    <property type="match status" value="1"/>
</dbReference>
<evidence type="ECO:0000313" key="5">
    <source>
        <dbReference type="Proteomes" id="UP000184080"/>
    </source>
</evidence>
<keyword evidence="2" id="KW-1133">Transmembrane helix</keyword>
<name>A0A1M6LL08_9CLOT</name>
<dbReference type="Pfam" id="PF00561">
    <property type="entry name" value="Abhydrolase_1"/>
    <property type="match status" value="1"/>
</dbReference>
<dbReference type="PANTHER" id="PTHR43798:SF31">
    <property type="entry name" value="AB HYDROLASE SUPERFAMILY PROTEIN YCLE"/>
    <property type="match status" value="1"/>
</dbReference>
<reference evidence="4 5" key="1">
    <citation type="submission" date="2016-11" db="EMBL/GenBank/DDBJ databases">
        <authorList>
            <person name="Jaros S."/>
            <person name="Januszkiewicz K."/>
            <person name="Wedrychowicz H."/>
        </authorList>
    </citation>
    <scope>NUCLEOTIDE SEQUENCE [LARGE SCALE GENOMIC DNA]</scope>
    <source>
        <strain evidence="4 5">DSM 21864</strain>
    </source>
</reference>
<keyword evidence="5" id="KW-1185">Reference proteome</keyword>
<dbReference type="Proteomes" id="UP000184080">
    <property type="component" value="Unassembled WGS sequence"/>
</dbReference>
<dbReference type="STRING" id="1121298.SAMN05444401_3685"/>
<keyword evidence="1" id="KW-0378">Hydrolase</keyword>
<dbReference type="PRINTS" id="PR00111">
    <property type="entry name" value="ABHYDROLASE"/>
</dbReference>
<dbReference type="EMBL" id="FQZO01000007">
    <property type="protein sequence ID" value="SHJ71884.1"/>
    <property type="molecule type" value="Genomic_DNA"/>
</dbReference>
<dbReference type="SUPFAM" id="SSF53474">
    <property type="entry name" value="alpha/beta-Hydrolases"/>
    <property type="match status" value="1"/>
</dbReference>
<dbReference type="GO" id="GO:0016020">
    <property type="term" value="C:membrane"/>
    <property type="evidence" value="ECO:0007669"/>
    <property type="project" value="TreeGrafter"/>
</dbReference>
<accession>A0A1M6LL08</accession>
<protein>
    <submittedName>
        <fullName evidence="4">Pimeloyl-ACP methyl ester carboxylesterase</fullName>
    </submittedName>
</protein>
<dbReference type="GO" id="GO:0016787">
    <property type="term" value="F:hydrolase activity"/>
    <property type="evidence" value="ECO:0007669"/>
    <property type="project" value="UniProtKB-KW"/>
</dbReference>
<evidence type="ECO:0000259" key="3">
    <source>
        <dbReference type="Pfam" id="PF00561"/>
    </source>
</evidence>
<feature type="transmembrane region" description="Helical" evidence="2">
    <location>
        <begin position="9"/>
        <end position="29"/>
    </location>
</feature>
<sequence length="297" mass="34109">MSIKIKHSIFILITIIIFLISFEVIYHLLNYCLYSNKMSNFKNEYIEGVRVHYREEGTGEPLLLVHGYMSSLNFFSPVFKELSKKYKVISIDMPGYGLSDKRGELSYTKEATADLIVKFMSQKNIKIFNILGHSMGGEVCLNIAYKYPDAVNKLILVASTGYYETPKTCAPAFLQKIACNSFTLHAAMMGRNLYNKQILYPQYLDTIYYLNSSLPKETIYKINAFNDSGRLKNNIQNIKAPTLVIWGSKDKVVPPKDGMKFSKTLPNNKFITFTNTGHMPFFEYKDVFITEIINFLE</sequence>
<evidence type="ECO:0000256" key="2">
    <source>
        <dbReference type="SAM" id="Phobius"/>
    </source>
</evidence>
<evidence type="ECO:0000256" key="1">
    <source>
        <dbReference type="ARBA" id="ARBA00022801"/>
    </source>
</evidence>
<keyword evidence="2" id="KW-0812">Transmembrane</keyword>
<dbReference type="Gene3D" id="3.40.50.1820">
    <property type="entry name" value="alpha/beta hydrolase"/>
    <property type="match status" value="1"/>
</dbReference>
<gene>
    <name evidence="4" type="ORF">SAMN05444401_3685</name>
</gene>
<dbReference type="AlphaFoldDB" id="A0A1M6LL08"/>
<dbReference type="InterPro" id="IPR000073">
    <property type="entry name" value="AB_hydrolase_1"/>
</dbReference>
<organism evidence="4 5">
    <name type="scientific">Clostridium amylolyticum</name>
    <dbReference type="NCBI Taxonomy" id="1121298"/>
    <lineage>
        <taxon>Bacteria</taxon>
        <taxon>Bacillati</taxon>
        <taxon>Bacillota</taxon>
        <taxon>Clostridia</taxon>
        <taxon>Eubacteriales</taxon>
        <taxon>Clostridiaceae</taxon>
        <taxon>Clostridium</taxon>
    </lineage>
</organism>
<dbReference type="InterPro" id="IPR050266">
    <property type="entry name" value="AB_hydrolase_sf"/>
</dbReference>
<evidence type="ECO:0000313" key="4">
    <source>
        <dbReference type="EMBL" id="SHJ71884.1"/>
    </source>
</evidence>
<dbReference type="InterPro" id="IPR029058">
    <property type="entry name" value="AB_hydrolase_fold"/>
</dbReference>
<dbReference type="RefSeq" id="WP_073010169.1">
    <property type="nucleotide sequence ID" value="NZ_FQZO01000007.1"/>
</dbReference>
<keyword evidence="2" id="KW-0472">Membrane</keyword>
<feature type="domain" description="AB hydrolase-1" evidence="3">
    <location>
        <begin position="61"/>
        <end position="283"/>
    </location>
</feature>
<proteinExistence type="predicted"/>